<name>A0AC61R077_9FIRM</name>
<evidence type="ECO:0000313" key="1">
    <source>
        <dbReference type="EMBL" id="TGX99543.1"/>
    </source>
</evidence>
<proteinExistence type="predicted"/>
<evidence type="ECO:0000313" key="2">
    <source>
        <dbReference type="Proteomes" id="UP000307720"/>
    </source>
</evidence>
<reference evidence="1" key="1">
    <citation type="submission" date="2019-04" db="EMBL/GenBank/DDBJ databases">
        <title>Microbes associate with the intestines of laboratory mice.</title>
        <authorList>
            <person name="Navarre W."/>
            <person name="Wong E."/>
            <person name="Huang K."/>
            <person name="Tropini C."/>
            <person name="Ng K."/>
            <person name="Yu B."/>
        </authorList>
    </citation>
    <scope>NUCLEOTIDE SEQUENCE</scope>
    <source>
        <strain evidence="1">NM72_1-8</strain>
    </source>
</reference>
<gene>
    <name evidence="1" type="ORF">E5357_05295</name>
</gene>
<comment type="caution">
    <text evidence="1">The sequence shown here is derived from an EMBL/GenBank/DDBJ whole genome shotgun (WGS) entry which is preliminary data.</text>
</comment>
<organism evidence="1 2">
    <name type="scientific">Hominisplanchenecus murintestinalis</name>
    <dbReference type="NCBI Taxonomy" id="2941517"/>
    <lineage>
        <taxon>Bacteria</taxon>
        <taxon>Bacillati</taxon>
        <taxon>Bacillota</taxon>
        <taxon>Clostridia</taxon>
        <taxon>Lachnospirales</taxon>
        <taxon>Lachnospiraceae</taxon>
        <taxon>Hominisplanchenecus</taxon>
    </lineage>
</organism>
<protein>
    <submittedName>
        <fullName evidence="1">DUF4210 domain-containing protein</fullName>
    </submittedName>
</protein>
<accession>A0AC61R077</accession>
<dbReference type="EMBL" id="SRZB01000007">
    <property type="protein sequence ID" value="TGX99543.1"/>
    <property type="molecule type" value="Genomic_DNA"/>
</dbReference>
<dbReference type="Proteomes" id="UP000307720">
    <property type="component" value="Unassembled WGS sequence"/>
</dbReference>
<keyword evidence="2" id="KW-1185">Reference proteome</keyword>
<sequence length="35" mass="4249">MPAYRCPSHWQLLFSALFYKDKRTSHHPYPPGFLR</sequence>